<dbReference type="NCBIfam" id="TIGR00074">
    <property type="entry name" value="hypC_hupF"/>
    <property type="match status" value="1"/>
</dbReference>
<accession>A0ABS8G4R6</accession>
<comment type="caution">
    <text evidence="2">The sequence shown here is derived from an EMBL/GenBank/DDBJ whole genome shotgun (WGS) entry which is preliminary data.</text>
</comment>
<sequence>MCLGVPALITAILDEERGLASAQTDGVVRTVSTAMLAMKDIPQEQLVGRWVLVHVGFAMALIDEQEALRSLTLLSDMEDEDV</sequence>
<reference evidence="2 3" key="1">
    <citation type="submission" date="2021-10" db="EMBL/GenBank/DDBJ databases">
        <title>Draft genome of Aestuariibacter halophilus JC2043.</title>
        <authorList>
            <person name="Emsley S.A."/>
            <person name="Pfannmuller K.M."/>
            <person name="Ushijima B."/>
            <person name="Saw J.H."/>
            <person name="Videau P."/>
        </authorList>
    </citation>
    <scope>NUCLEOTIDE SEQUENCE [LARGE SCALE GENOMIC DNA]</scope>
    <source>
        <strain evidence="2 3">JC2043</strain>
    </source>
</reference>
<name>A0ABS8G4R6_9ALTE</name>
<proteinExistence type="inferred from homology"/>
<dbReference type="PRINTS" id="PR00445">
    <property type="entry name" value="HUPFHYPC"/>
</dbReference>
<dbReference type="InterPro" id="IPR001109">
    <property type="entry name" value="Hydrogenase_HupF/HypC"/>
</dbReference>
<dbReference type="Gene3D" id="2.30.30.140">
    <property type="match status" value="1"/>
</dbReference>
<dbReference type="RefSeq" id="WP_229157576.1">
    <property type="nucleotide sequence ID" value="NZ_JAJEWP010000001.1"/>
</dbReference>
<dbReference type="SUPFAM" id="SSF159127">
    <property type="entry name" value="HupF/HypC-like"/>
    <property type="match status" value="1"/>
</dbReference>
<evidence type="ECO:0000313" key="3">
    <source>
        <dbReference type="Proteomes" id="UP001520878"/>
    </source>
</evidence>
<evidence type="ECO:0000256" key="1">
    <source>
        <dbReference type="ARBA" id="ARBA00006018"/>
    </source>
</evidence>
<evidence type="ECO:0000313" key="2">
    <source>
        <dbReference type="EMBL" id="MCC2615582.1"/>
    </source>
</evidence>
<gene>
    <name evidence="2" type="ORF">LJ739_04940</name>
</gene>
<comment type="similarity">
    <text evidence="1">Belongs to the HupF/HypC family.</text>
</comment>
<protein>
    <submittedName>
        <fullName evidence="2">HypC/HybG/HupF family hydrogenase formation chaperone</fullName>
    </submittedName>
</protein>
<dbReference type="PANTHER" id="PTHR35177:SF2">
    <property type="entry name" value="HYDROGENASE MATURATION FACTOR HYBG"/>
    <property type="match status" value="1"/>
</dbReference>
<organism evidence="2 3">
    <name type="scientific">Fluctibacter halophilus</name>
    <dbReference type="NCBI Taxonomy" id="226011"/>
    <lineage>
        <taxon>Bacteria</taxon>
        <taxon>Pseudomonadati</taxon>
        <taxon>Pseudomonadota</taxon>
        <taxon>Gammaproteobacteria</taxon>
        <taxon>Alteromonadales</taxon>
        <taxon>Alteromonadaceae</taxon>
        <taxon>Fluctibacter</taxon>
    </lineage>
</organism>
<dbReference type="PANTHER" id="PTHR35177">
    <property type="entry name" value="HYDROGENASE MATURATION FACTOR HYBG"/>
    <property type="match status" value="1"/>
</dbReference>
<dbReference type="Pfam" id="PF01455">
    <property type="entry name" value="HupF_HypC"/>
    <property type="match status" value="1"/>
</dbReference>
<dbReference type="Proteomes" id="UP001520878">
    <property type="component" value="Unassembled WGS sequence"/>
</dbReference>
<keyword evidence="3" id="KW-1185">Reference proteome</keyword>
<dbReference type="EMBL" id="JAJEWP010000001">
    <property type="protein sequence ID" value="MCC2615582.1"/>
    <property type="molecule type" value="Genomic_DNA"/>
</dbReference>